<keyword evidence="7 15" id="KW-0378">Hydrolase</keyword>
<dbReference type="OrthoDB" id="4795at10239"/>
<reference evidence="19 20" key="1">
    <citation type="journal article" date="2010" name="J. Virol.">
        <title>The first complete papillomavirus genome characterized from a marsupial host: a novel isolate from Bettongia penicillata.</title>
        <authorList>
            <person name="Bennett M.D."/>
            <person name="Reiss A."/>
            <person name="Stevens H."/>
            <person name="Heylen E."/>
            <person name="Van Ranst M."/>
            <person name="Wayne A."/>
            <person name="Slaven M."/>
            <person name="Mills J.N."/>
            <person name="Warren K.S."/>
            <person name="O'Hara A.J."/>
            <person name="Nicholls P.K."/>
        </authorList>
    </citation>
    <scope>NUCLEOTIDE SEQUENCE [LARGE SCALE GENOMIC DNA]</scope>
</reference>
<comment type="subcellular location">
    <subcellularLocation>
        <location evidence="1 15">Host nucleus</location>
    </subcellularLocation>
</comment>
<protein>
    <recommendedName>
        <fullName evidence="15 16">Replication protein E1</fullName>
        <ecNumber evidence="15 16">5.6.2.4</ecNumber>
    </recommendedName>
    <alternativeName>
        <fullName evidence="15">ATP-dependent helicase E1</fullName>
    </alternativeName>
    <alternativeName>
        <fullName evidence="15">DNA 3'-5' helicase E1</fullName>
    </alternativeName>
</protein>
<dbReference type="InterPro" id="IPR014000">
    <property type="entry name" value="PPV_DNA_helicase_E1_N"/>
</dbReference>
<evidence type="ECO:0000256" key="15">
    <source>
        <dbReference type="HAMAP-Rule" id="MF_04000"/>
    </source>
</evidence>
<evidence type="ECO:0000256" key="2">
    <source>
        <dbReference type="ARBA" id="ARBA00022518"/>
    </source>
</evidence>
<comment type="PTM">
    <text evidence="15">Phosphorylated.</text>
</comment>
<keyword evidence="15" id="KW-1017">Isopeptide bond</keyword>
<comment type="PTM">
    <text evidence="15">Sumoylated.</text>
</comment>
<dbReference type="InterPro" id="IPR027417">
    <property type="entry name" value="P-loop_NTPase"/>
</dbReference>
<evidence type="ECO:0000256" key="12">
    <source>
        <dbReference type="ARBA" id="ARBA00034617"/>
    </source>
</evidence>
<keyword evidence="8 15" id="KW-0347">Helicase</keyword>
<keyword evidence="9 15" id="KW-0067">ATP-binding</keyword>
<name>D6N1C0_9PAPI</name>
<keyword evidence="4 15" id="KW-1048">Host nucleus</keyword>
<dbReference type="InterPro" id="IPR016393">
    <property type="entry name" value="Rep_E1_papillomaV"/>
</dbReference>
<dbReference type="RefSeq" id="YP_003622565.1">
    <property type="nucleotide sequence ID" value="NC_014143.1"/>
</dbReference>
<keyword evidence="20" id="KW-1185">Reference proteome</keyword>
<dbReference type="PIRSF" id="PIRSF003383">
    <property type="entry name" value="Rep_E1_papillomaV"/>
    <property type="match status" value="1"/>
</dbReference>
<dbReference type="InterPro" id="IPR037102">
    <property type="entry name" value="Znf_lg_T-Ag_D1_dom_sf"/>
</dbReference>
<evidence type="ECO:0000256" key="9">
    <source>
        <dbReference type="ARBA" id="ARBA00022840"/>
    </source>
</evidence>
<dbReference type="InterPro" id="IPR046832">
    <property type="entry name" value="PPV_E1_DBD"/>
</dbReference>
<dbReference type="Gene3D" id="1.10.10.510">
    <property type="entry name" value="Zinc finger, large T-antigen D1 domain"/>
    <property type="match status" value="1"/>
</dbReference>
<evidence type="ECO:0000256" key="16">
    <source>
        <dbReference type="PIRNR" id="PIRNR003383"/>
    </source>
</evidence>
<feature type="region of interest" description="Disordered" evidence="17">
    <location>
        <begin position="76"/>
        <end position="95"/>
    </location>
</feature>
<feature type="region of interest" description="DNA-binding region" evidence="15">
    <location>
        <begin position="131"/>
        <end position="297"/>
    </location>
</feature>
<dbReference type="GO" id="GO:0003677">
    <property type="term" value="F:DNA binding"/>
    <property type="evidence" value="ECO:0007669"/>
    <property type="project" value="UniProtKB-UniRule"/>
</dbReference>
<dbReference type="GO" id="GO:0005524">
    <property type="term" value="F:ATP binding"/>
    <property type="evidence" value="ECO:0007669"/>
    <property type="project" value="UniProtKB-UniRule"/>
</dbReference>
<gene>
    <name evidence="15" type="primary">E1</name>
</gene>
<keyword evidence="5 15" id="KW-0235">DNA replication</keyword>
<dbReference type="Gene3D" id="3.40.50.300">
    <property type="entry name" value="P-loop containing nucleotide triphosphate hydrolases"/>
    <property type="match status" value="1"/>
</dbReference>
<comment type="subunit">
    <text evidence="15">Can form hexamers. Interacts with E2 protein; this interaction increases E1 DNA binding specificity. Interacts with host DNA polymerase subunit POLA2. Interacts with host single stranded DNA-binding protein RPA1. Interacts with host TOP1; this interaction stimulates the enzymatic activity of TOP1.</text>
</comment>
<dbReference type="SUPFAM" id="SSF55464">
    <property type="entry name" value="Origin of replication-binding domain, RBD-like"/>
    <property type="match status" value="1"/>
</dbReference>
<evidence type="ECO:0000256" key="3">
    <source>
        <dbReference type="ARBA" id="ARBA00022553"/>
    </source>
</evidence>
<evidence type="ECO:0000313" key="20">
    <source>
        <dbReference type="Proteomes" id="UP000144694"/>
    </source>
</evidence>
<keyword evidence="3 15" id="KW-0597">Phosphoprotein</keyword>
<evidence type="ECO:0000259" key="18">
    <source>
        <dbReference type="PROSITE" id="PS51206"/>
    </source>
</evidence>
<organism evidence="19 20">
    <name type="scientific">Bettongia penicillata papillomavirus 1</name>
    <dbReference type="NCBI Taxonomy" id="759701"/>
    <lineage>
        <taxon>Viruses</taxon>
        <taxon>Monodnaviria</taxon>
        <taxon>Shotokuvirae</taxon>
        <taxon>Cossaviricota</taxon>
        <taxon>Papovaviricetes</taxon>
        <taxon>Zurhausenvirales</taxon>
        <taxon>Papillomaviridae</taxon>
        <taxon>Firstpapillomavirinae</taxon>
        <taxon>Dyolambdapapillomavirus</taxon>
        <taxon>Dyolambdapapillomavirus 1</taxon>
    </lineage>
</organism>
<dbReference type="PROSITE" id="PS51206">
    <property type="entry name" value="SF3_HELICASE_1"/>
    <property type="match status" value="1"/>
</dbReference>
<evidence type="ECO:0000256" key="1">
    <source>
        <dbReference type="ARBA" id="ARBA00004147"/>
    </source>
</evidence>
<accession>D6N1C0</accession>
<comment type="function">
    <text evidence="16">ATP-dependent DNA helicase required for initiation of viral DNA replication. It forms a complex with the viral E2 protein. The E1-E2 complex binds to the replication origin which contains binding sites for both proteins.</text>
</comment>
<evidence type="ECO:0000256" key="5">
    <source>
        <dbReference type="ARBA" id="ARBA00022705"/>
    </source>
</evidence>
<dbReference type="Pfam" id="PF20450">
    <property type="entry name" value="PPV_E1_DBD"/>
    <property type="match status" value="1"/>
</dbReference>
<keyword evidence="15" id="KW-0832">Ubl conjugation</keyword>
<evidence type="ECO:0000256" key="7">
    <source>
        <dbReference type="ARBA" id="ARBA00022801"/>
    </source>
</evidence>
<comment type="catalytic activity">
    <reaction evidence="12 15">
        <text>Couples ATP hydrolysis with the unwinding of duplex DNA by translocating in the 3'-5' direction.</text>
        <dbReference type="EC" id="5.6.2.4"/>
    </reaction>
</comment>
<dbReference type="Pfam" id="PF00519">
    <property type="entry name" value="PPV_E1_C"/>
    <property type="match status" value="1"/>
</dbReference>
<evidence type="ECO:0000256" key="8">
    <source>
        <dbReference type="ARBA" id="ARBA00022806"/>
    </source>
</evidence>
<dbReference type="GO" id="GO:0016887">
    <property type="term" value="F:ATP hydrolysis activity"/>
    <property type="evidence" value="ECO:0007669"/>
    <property type="project" value="RHEA"/>
</dbReference>
<dbReference type="GO" id="GO:0043138">
    <property type="term" value="F:3'-5' DNA helicase activity"/>
    <property type="evidence" value="ECO:0007669"/>
    <property type="project" value="UniProtKB-UniRule"/>
</dbReference>
<evidence type="ECO:0000256" key="6">
    <source>
        <dbReference type="ARBA" id="ARBA00022741"/>
    </source>
</evidence>
<feature type="domain" description="SF3 helicase" evidence="18">
    <location>
        <begin position="382"/>
        <end position="546"/>
    </location>
</feature>
<comment type="catalytic activity">
    <reaction evidence="13 15 16">
        <text>ATP + H2O = ADP + phosphate + H(+)</text>
        <dbReference type="Rhea" id="RHEA:13065"/>
        <dbReference type="ChEBI" id="CHEBI:15377"/>
        <dbReference type="ChEBI" id="CHEBI:15378"/>
        <dbReference type="ChEBI" id="CHEBI:30616"/>
        <dbReference type="ChEBI" id="CHEBI:43474"/>
        <dbReference type="ChEBI" id="CHEBI:456216"/>
        <dbReference type="EC" id="5.6.2.4"/>
    </reaction>
</comment>
<dbReference type="InterPro" id="IPR014015">
    <property type="entry name" value="Helicase_SF3_DNA-vir"/>
</dbReference>
<dbReference type="GO" id="GO:0006260">
    <property type="term" value="P:DNA replication"/>
    <property type="evidence" value="ECO:0007669"/>
    <property type="project" value="UniProtKB-UniRule"/>
</dbReference>
<dbReference type="InterPro" id="IPR046935">
    <property type="entry name" value="PPV_E1_DBD_sf"/>
</dbReference>
<keyword evidence="11 15" id="KW-0413">Isomerase</keyword>
<keyword evidence="6 15" id="KW-0547">Nucleotide-binding</keyword>
<evidence type="ECO:0000256" key="14">
    <source>
        <dbReference type="ARBA" id="ARBA00093297"/>
    </source>
</evidence>
<evidence type="ECO:0000313" key="19">
    <source>
        <dbReference type="EMBL" id="ADG21986.1"/>
    </source>
</evidence>
<comment type="caution">
    <text evidence="15">Lacks conserved residue(s) required for the propagation of feature annotation.</text>
</comment>
<dbReference type="Proteomes" id="UP000144694">
    <property type="component" value="Segment"/>
</dbReference>
<dbReference type="SUPFAM" id="SSF52540">
    <property type="entry name" value="P-loop containing nucleoside triphosphate hydrolases"/>
    <property type="match status" value="1"/>
</dbReference>
<dbReference type="GO" id="GO:0042025">
    <property type="term" value="C:host cell nucleus"/>
    <property type="evidence" value="ECO:0007669"/>
    <property type="project" value="UniProtKB-SubCell"/>
</dbReference>
<dbReference type="Gene3D" id="3.40.1310.10">
    <property type="match status" value="1"/>
</dbReference>
<dbReference type="KEGG" id="vg:9122080"/>
<evidence type="ECO:0000256" key="10">
    <source>
        <dbReference type="ARBA" id="ARBA00023125"/>
    </source>
</evidence>
<evidence type="ECO:0000256" key="11">
    <source>
        <dbReference type="ARBA" id="ARBA00023235"/>
    </source>
</evidence>
<feature type="short sequence motif" description="Nuclear localization signal" evidence="15">
    <location>
        <begin position="70"/>
        <end position="72"/>
    </location>
</feature>
<evidence type="ECO:0000256" key="17">
    <source>
        <dbReference type="SAM" id="MobiDB-lite"/>
    </source>
</evidence>
<keyword evidence="2 15" id="KW-0244">Early protein</keyword>
<dbReference type="EMBL" id="GU220391">
    <property type="protein sequence ID" value="ADG21986.1"/>
    <property type="molecule type" value="Genomic_DNA"/>
</dbReference>
<dbReference type="HAMAP" id="MF_04000">
    <property type="entry name" value="PPV_E1"/>
    <property type="match status" value="1"/>
</dbReference>
<dbReference type="Pfam" id="PF00524">
    <property type="entry name" value="PPV_E1_N"/>
    <property type="match status" value="1"/>
</dbReference>
<feature type="cross-link" description="Glycyl lysine isopeptide (Lys-Gly) (interchain with G-Cter in SUMO)" evidence="15">
    <location>
        <position position="503"/>
    </location>
</feature>
<comment type="function">
    <text evidence="14 15">ATP-dependent DNA 3'-5' helicase required for initiation of viral DNA replication. It forms a complex with the viral E2 protein. The E1-E2 complex binds to the replication origin which contains binding sites for both proteins. During the initial step, a dimer of E1 interacts with a dimer of protein E2 leading to a complex that binds the viral origin of replication with high specificity. Then, a second dimer of E1 displaces the E2 dimer in an ATP-dependent manner to form the E1 tetramer. Following this, two E1 monomers are added to each half of the site, which results in the formation of two E1 trimers on the viral ori. Subsequently, two hexamers will be created. The double hexamer acts as a bi-directional helicase machinery and unwinds the viral DNA and then recruits the host DNA polymerase to start replication.</text>
</comment>
<dbReference type="InterPro" id="IPR001177">
    <property type="entry name" value="PPV_DNA_helicase_E1_C"/>
</dbReference>
<keyword evidence="10 15" id="KW-0238">DNA-binding</keyword>
<feature type="modified residue" description="Phosphoserine; by host" evidence="15">
    <location>
        <position position="84"/>
    </location>
</feature>
<sequence length="596" mass="67859">MDNKGTSSASEFILEEAFCSDTSMEEDVNSDSSISNLIDDTEQEEQVGISRELYMQQQREESAAHLNALKRKYFRESQNTHTHSTPKKKATGSIEDSGVGCSYEINNFSGAQQVPGGEDSTDGVLCVNRNVGNMAPNDVRDLLQCKNARVSMFVKFKEAFEISFADLTRTFKSNKTCCAEWVVGTFGVSPDVVDVGKVLLEKHCEYLQICYRPTNIGYIVLGLFTFKNVKCRETVLKLFSTTYNVDSKYIMCEPPKTRSVPAAVYWFNNGTRQGVAKAGNTPEWILTQTLLTHQSGKEQFDLSKMVQWAYDNELADEADIAYNYAKYAETDTNAAAWLNTNSQAKHVKDCSVMVRHYRRAEMKSMSFSQWVHRRIQEHENIGSWKDIVKFLRYQNIAPPHFISTLKLLFKGTPKKNCLVVYGPPDTGKTQFCMSLMKFMRGRVLSFCNSKSHFWLQPLTECKIALIDDATYPCWQYIDTYLRNGLDGNPVTLDCKHKAPVQTKFPPLLITTNLDIAGDAKWKYLHSRIKQFNFENEFPLTDNGLPLFDLSASNWASFLQQMWRPLDLSDQEEDEDKENGDPDSSFRCCARKINGSF</sequence>
<proteinExistence type="inferred from homology"/>
<dbReference type="EC" id="5.6.2.4" evidence="15 16"/>
<evidence type="ECO:0000256" key="4">
    <source>
        <dbReference type="ARBA" id="ARBA00022562"/>
    </source>
</evidence>
<evidence type="ECO:0000256" key="13">
    <source>
        <dbReference type="ARBA" id="ARBA00048988"/>
    </source>
</evidence>
<comment type="similarity">
    <text evidence="15 16">Belongs to the papillomaviridae E1 protein family.</text>
</comment>